<feature type="compositionally biased region" description="Low complexity" evidence="1">
    <location>
        <begin position="180"/>
        <end position="197"/>
    </location>
</feature>
<dbReference type="InterPro" id="IPR013857">
    <property type="entry name" value="NADH-UbQ_OxRdtase-assoc_prot30"/>
</dbReference>
<accession>D3BTR6</accession>
<dbReference type="InParanoid" id="D3BTR6"/>
<keyword evidence="4" id="KW-1185">Reference proteome</keyword>
<evidence type="ECO:0000259" key="2">
    <source>
        <dbReference type="Pfam" id="PF08547"/>
    </source>
</evidence>
<dbReference type="RefSeq" id="XP_020427236.1">
    <property type="nucleotide sequence ID" value="XM_020581933.1"/>
</dbReference>
<gene>
    <name evidence="3" type="ORF">PPL_11176</name>
</gene>
<dbReference type="InterPro" id="IPR039131">
    <property type="entry name" value="NDUFAF1"/>
</dbReference>
<dbReference type="Pfam" id="PF08547">
    <property type="entry name" value="CIA30"/>
    <property type="match status" value="1"/>
</dbReference>
<dbReference type="GO" id="GO:0005739">
    <property type="term" value="C:mitochondrion"/>
    <property type="evidence" value="ECO:0007669"/>
    <property type="project" value="TreeGrafter"/>
</dbReference>
<feature type="region of interest" description="Disordered" evidence="1">
    <location>
        <begin position="340"/>
        <end position="364"/>
    </location>
</feature>
<feature type="domain" description="NADH:ubiquinone oxidoreductase intermediate-associated protein 30" evidence="2">
    <location>
        <begin position="307"/>
        <end position="451"/>
    </location>
</feature>
<dbReference type="Proteomes" id="UP000001396">
    <property type="component" value="Unassembled WGS sequence"/>
</dbReference>
<dbReference type="GO" id="GO:0032981">
    <property type="term" value="P:mitochondrial respiratory chain complex I assembly"/>
    <property type="evidence" value="ECO:0007669"/>
    <property type="project" value="TreeGrafter"/>
</dbReference>
<evidence type="ECO:0000256" key="1">
    <source>
        <dbReference type="SAM" id="MobiDB-lite"/>
    </source>
</evidence>
<dbReference type="GO" id="GO:0051082">
    <property type="term" value="F:unfolded protein binding"/>
    <property type="evidence" value="ECO:0007669"/>
    <property type="project" value="TreeGrafter"/>
</dbReference>
<dbReference type="GeneID" id="31366644"/>
<protein>
    <recommendedName>
        <fullName evidence="2">NADH:ubiquinone oxidoreductase intermediate-associated protein 30 domain-containing protein</fullName>
    </recommendedName>
</protein>
<comment type="caution">
    <text evidence="3">The sequence shown here is derived from an EMBL/GenBank/DDBJ whole genome shotgun (WGS) entry which is preliminary data.</text>
</comment>
<dbReference type="EMBL" id="ADBJ01000056">
    <property type="protein sequence ID" value="EFA75102.1"/>
    <property type="molecule type" value="Genomic_DNA"/>
</dbReference>
<feature type="compositionally biased region" description="Low complexity" evidence="1">
    <location>
        <begin position="340"/>
        <end position="359"/>
    </location>
</feature>
<dbReference type="GO" id="GO:0006120">
    <property type="term" value="P:mitochondrial electron transport, NADH to ubiquinone"/>
    <property type="evidence" value="ECO:0007669"/>
    <property type="project" value="TreeGrafter"/>
</dbReference>
<sequence>MTGYQYTIGYFTQTQTRKTRECIKNRFLTTNGSFGHQQQQQYRQQCNLQNSYRNNSSNCLKTTNLYSKSFLFKNNNCNNNNSKRTFISTQINSLNFDLIKKQPTSINEVNSYLSELSAHSPFASENIRISFLSAEREIRSIKGLKLYGFNTERSWLVIVAGKEPNQWSTISLSSYEVRSSSSSSSSNNNQFSTNNNNNKKDSNYEYIANSKRVSSVVFNDWLKRSKKQFQTLNVELNSQLKPNISLVSDSPRLNPLVSDFDSLILSSSGLNRHRRKNYILEIKDIDLNLPDSKVLNIAENIRDELKSSINGWTLISDKLQIKGHSTGEFIWRPSSNNIVQQQQQQQQADNSNNNNNDNISMEDGYANFRGNLSMKLPENTPDVKQSGYIGVFSPSDTFNFDLQDKYKSVVFRACTEGRSYGIGILKKDDNKMVYKAMFTTNPNTWEDIELVPSNEEQHSLLSDRKKNLNQRYKSTNTNLDDII</sequence>
<name>D3BTR6_HETP5</name>
<evidence type="ECO:0000313" key="3">
    <source>
        <dbReference type="EMBL" id="EFA75102.1"/>
    </source>
</evidence>
<dbReference type="AlphaFoldDB" id="D3BTR6"/>
<reference evidence="3 4" key="1">
    <citation type="journal article" date="2011" name="Genome Res.">
        <title>Phylogeny-wide analysis of social amoeba genomes highlights ancient origins for complex intercellular communication.</title>
        <authorList>
            <person name="Heidel A.J."/>
            <person name="Lawal H.M."/>
            <person name="Felder M."/>
            <person name="Schilde C."/>
            <person name="Helps N.R."/>
            <person name="Tunggal B."/>
            <person name="Rivero F."/>
            <person name="John U."/>
            <person name="Schleicher M."/>
            <person name="Eichinger L."/>
            <person name="Platzer M."/>
            <person name="Noegel A.A."/>
            <person name="Schaap P."/>
            <person name="Gloeckner G."/>
        </authorList>
    </citation>
    <scope>NUCLEOTIDE SEQUENCE [LARGE SCALE GENOMIC DNA]</scope>
    <source>
        <strain evidence="4">ATCC 26659 / Pp 5 / PN500</strain>
    </source>
</reference>
<dbReference type="PANTHER" id="PTHR13194:SF18">
    <property type="entry name" value="COMPLEX I INTERMEDIATE-ASSOCIATED PROTEIN 30, MITOCHONDRIAL"/>
    <property type="match status" value="1"/>
</dbReference>
<evidence type="ECO:0000313" key="4">
    <source>
        <dbReference type="Proteomes" id="UP000001396"/>
    </source>
</evidence>
<dbReference type="PANTHER" id="PTHR13194">
    <property type="entry name" value="COMPLEX I INTERMEDIATE-ASSOCIATED PROTEIN 30"/>
    <property type="match status" value="1"/>
</dbReference>
<feature type="region of interest" description="Disordered" evidence="1">
    <location>
        <begin position="180"/>
        <end position="203"/>
    </location>
</feature>
<organism evidence="3 4">
    <name type="scientific">Heterostelium pallidum (strain ATCC 26659 / Pp 5 / PN500)</name>
    <name type="common">Cellular slime mold</name>
    <name type="synonym">Polysphondylium pallidum</name>
    <dbReference type="NCBI Taxonomy" id="670386"/>
    <lineage>
        <taxon>Eukaryota</taxon>
        <taxon>Amoebozoa</taxon>
        <taxon>Evosea</taxon>
        <taxon>Eumycetozoa</taxon>
        <taxon>Dictyostelia</taxon>
        <taxon>Acytosteliales</taxon>
        <taxon>Acytosteliaceae</taxon>
        <taxon>Heterostelium</taxon>
    </lineage>
</organism>
<proteinExistence type="predicted"/>